<protein>
    <submittedName>
        <fullName evidence="3">Uncharacterized protein</fullName>
    </submittedName>
</protein>
<dbReference type="EMBL" id="GGMR01016085">
    <property type="protein sequence ID" value="MBY28704.1"/>
    <property type="molecule type" value="Transcribed_RNA"/>
</dbReference>
<feature type="signal peptide" evidence="2">
    <location>
        <begin position="1"/>
        <end position="21"/>
    </location>
</feature>
<gene>
    <name evidence="3" type="ORF">g.27269</name>
</gene>
<evidence type="ECO:0000256" key="1">
    <source>
        <dbReference type="SAM" id="Coils"/>
    </source>
</evidence>
<keyword evidence="2" id="KW-0732">Signal</keyword>
<keyword evidence="1" id="KW-0175">Coiled coil</keyword>
<accession>A0A2S2PH25</accession>
<evidence type="ECO:0000256" key="2">
    <source>
        <dbReference type="SAM" id="SignalP"/>
    </source>
</evidence>
<proteinExistence type="predicted"/>
<name>A0A2S2PH25_SCHGA</name>
<dbReference type="AlphaFoldDB" id="A0A2S2PH25"/>
<evidence type="ECO:0000313" key="3">
    <source>
        <dbReference type="EMBL" id="MBY28704.1"/>
    </source>
</evidence>
<sequence length="280" mass="31277">MKLNTSLFICLFFSAIVAIKAANDYEEYEEEYEDSENAVDGMPEEEYSLAEEEEQDVQEGADYAQQVPQAVEFQYMPSKRLEELENNLPSSAQAFIPDGKVKENIINTFNSAMATDLAKTGYGDVQRQWQALIDGPEAPRVFGTFGQNFNKIFTSPEGSDMINMLATTMHVLLAKSGEKKMSAGLADLVSLTYSLLTSDLMPDVINRTGGLVITAVNKPRATLFAKTYWFGIKRLLSVTNLNEKLNKYFANMLSMMESMSGIMQGGRQGGRQLRRKRSFA</sequence>
<organism evidence="3">
    <name type="scientific">Schizaphis graminum</name>
    <name type="common">Green bug aphid</name>
    <dbReference type="NCBI Taxonomy" id="13262"/>
    <lineage>
        <taxon>Eukaryota</taxon>
        <taxon>Metazoa</taxon>
        <taxon>Ecdysozoa</taxon>
        <taxon>Arthropoda</taxon>
        <taxon>Hexapoda</taxon>
        <taxon>Insecta</taxon>
        <taxon>Pterygota</taxon>
        <taxon>Neoptera</taxon>
        <taxon>Paraneoptera</taxon>
        <taxon>Hemiptera</taxon>
        <taxon>Sternorrhyncha</taxon>
        <taxon>Aphidomorpha</taxon>
        <taxon>Aphidoidea</taxon>
        <taxon>Aphididae</taxon>
        <taxon>Aphidini</taxon>
        <taxon>Schizaphis</taxon>
    </lineage>
</organism>
<reference evidence="3" key="1">
    <citation type="submission" date="2018-04" db="EMBL/GenBank/DDBJ databases">
        <title>Transcriptome of Schizaphis graminum biotype I.</title>
        <authorList>
            <person name="Scully E.D."/>
            <person name="Geib S.M."/>
            <person name="Palmer N.A."/>
            <person name="Koch K."/>
            <person name="Bradshaw J."/>
            <person name="Heng-Moss T."/>
            <person name="Sarath G."/>
        </authorList>
    </citation>
    <scope>NUCLEOTIDE SEQUENCE</scope>
</reference>
<feature type="coiled-coil region" evidence="1">
    <location>
        <begin position="18"/>
        <end position="45"/>
    </location>
</feature>
<feature type="chain" id="PRO_5015584666" evidence="2">
    <location>
        <begin position="22"/>
        <end position="280"/>
    </location>
</feature>